<feature type="region of interest" description="Disordered" evidence="1">
    <location>
        <begin position="1"/>
        <end position="26"/>
    </location>
</feature>
<organism evidence="2 3">
    <name type="scientific">Ditylenchus dipsaci</name>
    <dbReference type="NCBI Taxonomy" id="166011"/>
    <lineage>
        <taxon>Eukaryota</taxon>
        <taxon>Metazoa</taxon>
        <taxon>Ecdysozoa</taxon>
        <taxon>Nematoda</taxon>
        <taxon>Chromadorea</taxon>
        <taxon>Rhabditida</taxon>
        <taxon>Tylenchina</taxon>
        <taxon>Tylenchomorpha</taxon>
        <taxon>Sphaerularioidea</taxon>
        <taxon>Anguinidae</taxon>
        <taxon>Anguininae</taxon>
        <taxon>Ditylenchus</taxon>
    </lineage>
</organism>
<sequence length="109" mass="12621">MSVNHNSDDFMGGWNSIQSSPAANQGKKRYKYDLWNSFEDVENPYRQKVLMCKTCWNLNIQLLSPCYQTMSTAKCTLISSRVFWKSSLKDVSKVITNNRAIITIFQNQN</sequence>
<accession>A0A915ET18</accession>
<reference evidence="3" key="1">
    <citation type="submission" date="2022-11" db="UniProtKB">
        <authorList>
            <consortium name="WormBaseParasite"/>
        </authorList>
    </citation>
    <scope>IDENTIFICATION</scope>
</reference>
<evidence type="ECO:0000313" key="2">
    <source>
        <dbReference type="Proteomes" id="UP000887574"/>
    </source>
</evidence>
<dbReference type="WBParaSite" id="jg9505">
    <property type="protein sequence ID" value="jg9505"/>
    <property type="gene ID" value="jg9505"/>
</dbReference>
<dbReference type="AlphaFoldDB" id="A0A915ET18"/>
<protein>
    <submittedName>
        <fullName evidence="3">Uncharacterized protein</fullName>
    </submittedName>
</protein>
<proteinExistence type="predicted"/>
<evidence type="ECO:0000256" key="1">
    <source>
        <dbReference type="SAM" id="MobiDB-lite"/>
    </source>
</evidence>
<dbReference type="Proteomes" id="UP000887574">
    <property type="component" value="Unplaced"/>
</dbReference>
<keyword evidence="2" id="KW-1185">Reference proteome</keyword>
<evidence type="ECO:0000313" key="3">
    <source>
        <dbReference type="WBParaSite" id="jg9505"/>
    </source>
</evidence>
<name>A0A915ET18_9BILA</name>